<dbReference type="RefSeq" id="WP_194114742.1">
    <property type="nucleotide sequence ID" value="NZ_JADFUA010000001.1"/>
</dbReference>
<dbReference type="GO" id="GO:0016747">
    <property type="term" value="F:acyltransferase activity, transferring groups other than amino-acyl groups"/>
    <property type="evidence" value="ECO:0007669"/>
    <property type="project" value="InterPro"/>
</dbReference>
<organism evidence="4 5">
    <name type="scientific">Chitinilyticum piscinae</name>
    <dbReference type="NCBI Taxonomy" id="2866724"/>
    <lineage>
        <taxon>Bacteria</taxon>
        <taxon>Pseudomonadati</taxon>
        <taxon>Pseudomonadota</taxon>
        <taxon>Betaproteobacteria</taxon>
        <taxon>Neisseriales</taxon>
        <taxon>Chitinibacteraceae</taxon>
        <taxon>Chitinilyticum</taxon>
    </lineage>
</organism>
<dbReference type="AlphaFoldDB" id="A0A8J7FFT8"/>
<keyword evidence="1" id="KW-0808">Transferase</keyword>
<dbReference type="Pfam" id="PF00583">
    <property type="entry name" value="Acetyltransf_1"/>
    <property type="match status" value="1"/>
</dbReference>
<dbReference type="InterPro" id="IPR050832">
    <property type="entry name" value="Bact_Acetyltransf"/>
</dbReference>
<accession>A0A8J7FFT8</accession>
<dbReference type="Proteomes" id="UP000604481">
    <property type="component" value="Unassembled WGS sequence"/>
</dbReference>
<dbReference type="InterPro" id="IPR016181">
    <property type="entry name" value="Acyl_CoA_acyltransferase"/>
</dbReference>
<evidence type="ECO:0000259" key="3">
    <source>
        <dbReference type="PROSITE" id="PS51186"/>
    </source>
</evidence>
<evidence type="ECO:0000313" key="5">
    <source>
        <dbReference type="Proteomes" id="UP000604481"/>
    </source>
</evidence>
<dbReference type="CDD" id="cd04301">
    <property type="entry name" value="NAT_SF"/>
    <property type="match status" value="1"/>
</dbReference>
<dbReference type="PROSITE" id="PS51186">
    <property type="entry name" value="GNAT"/>
    <property type="match status" value="1"/>
</dbReference>
<protein>
    <submittedName>
        <fullName evidence="4">GNAT family N-acetyltransferase</fullName>
    </submittedName>
</protein>
<keyword evidence="5" id="KW-1185">Reference proteome</keyword>
<comment type="caution">
    <text evidence="4">The sequence shown here is derived from an EMBL/GenBank/DDBJ whole genome shotgun (WGS) entry which is preliminary data.</text>
</comment>
<dbReference type="EMBL" id="JADFUA010000001">
    <property type="protein sequence ID" value="MBE9608245.1"/>
    <property type="molecule type" value="Genomic_DNA"/>
</dbReference>
<dbReference type="SUPFAM" id="SSF55729">
    <property type="entry name" value="Acyl-CoA N-acyltransferases (Nat)"/>
    <property type="match status" value="1"/>
</dbReference>
<dbReference type="PANTHER" id="PTHR43877">
    <property type="entry name" value="AMINOALKYLPHOSPHONATE N-ACETYLTRANSFERASE-RELATED-RELATED"/>
    <property type="match status" value="1"/>
</dbReference>
<evidence type="ECO:0000313" key="4">
    <source>
        <dbReference type="EMBL" id="MBE9608245.1"/>
    </source>
</evidence>
<evidence type="ECO:0000256" key="2">
    <source>
        <dbReference type="ARBA" id="ARBA00023315"/>
    </source>
</evidence>
<proteinExistence type="predicted"/>
<evidence type="ECO:0000256" key="1">
    <source>
        <dbReference type="ARBA" id="ARBA00022679"/>
    </source>
</evidence>
<feature type="domain" description="N-acetyltransferase" evidence="3">
    <location>
        <begin position="30"/>
        <end position="134"/>
    </location>
</feature>
<sequence>MATADQPAAQQALIRKGRAGDAPQLAVLAAQVWLHTYADAGISVTIADHVLDAFTLTRYTALLTDPDKSVLVAERGGNLLGFAAVAFGQPCPDDDAARSELETLYVQEHCHGQGLGSALLNAAEHHARQTAGSR</sequence>
<reference evidence="4 5" key="1">
    <citation type="submission" date="2020-10" db="EMBL/GenBank/DDBJ databases">
        <title>The genome sequence of Chitinilyticum litopenaei 4Y14.</title>
        <authorList>
            <person name="Liu Y."/>
        </authorList>
    </citation>
    <scope>NUCLEOTIDE SEQUENCE [LARGE SCALE GENOMIC DNA]</scope>
    <source>
        <strain evidence="4 5">4Y14</strain>
    </source>
</reference>
<dbReference type="InterPro" id="IPR000182">
    <property type="entry name" value="GNAT_dom"/>
</dbReference>
<gene>
    <name evidence="4" type="ORF">INR99_02680</name>
</gene>
<dbReference type="Gene3D" id="3.40.630.30">
    <property type="match status" value="1"/>
</dbReference>
<name>A0A8J7FFT8_9NEIS</name>
<keyword evidence="2" id="KW-0012">Acyltransferase</keyword>